<dbReference type="Proteomes" id="UP000003011">
    <property type="component" value="Unassembled WGS sequence"/>
</dbReference>
<comment type="similarity">
    <text evidence="1">Belongs to the ComF/GntX family.</text>
</comment>
<dbReference type="InterPro" id="IPR029057">
    <property type="entry name" value="PRTase-like"/>
</dbReference>
<dbReference type="InterPro" id="IPR000836">
    <property type="entry name" value="PRTase_dom"/>
</dbReference>
<dbReference type="PANTHER" id="PTHR47505:SF1">
    <property type="entry name" value="DNA UTILIZATION PROTEIN YHGH"/>
    <property type="match status" value="1"/>
</dbReference>
<dbReference type="AlphaFoldDB" id="G5GI89"/>
<dbReference type="CDD" id="cd06223">
    <property type="entry name" value="PRTases_typeI"/>
    <property type="match status" value="1"/>
</dbReference>
<reference evidence="2 3" key="1">
    <citation type="submission" date="2011-08" db="EMBL/GenBank/DDBJ databases">
        <title>The Genome Sequence of Johnsonella ignava ATCC 51276.</title>
        <authorList>
            <consortium name="The Broad Institute Genome Sequencing Platform"/>
            <person name="Earl A."/>
            <person name="Ward D."/>
            <person name="Feldgarden M."/>
            <person name="Gevers D."/>
            <person name="Izard J."/>
            <person name="Blanton J.M."/>
            <person name="Baranova O.V."/>
            <person name="Dewhirst F.E."/>
            <person name="Young S.K."/>
            <person name="Zeng Q."/>
            <person name="Gargeya S."/>
            <person name="Fitzgerald M."/>
            <person name="Haas B."/>
            <person name="Abouelleil A."/>
            <person name="Alvarado L."/>
            <person name="Arachchi H.M."/>
            <person name="Berlin A."/>
            <person name="Brown A."/>
            <person name="Chapman S.B."/>
            <person name="Chen Z."/>
            <person name="Dunbar C."/>
            <person name="Freedman E."/>
            <person name="Gearin G."/>
            <person name="Gellesch M."/>
            <person name="Goldberg J."/>
            <person name="Griggs A."/>
            <person name="Gujja S."/>
            <person name="Heiman D."/>
            <person name="Howarth C."/>
            <person name="Larson L."/>
            <person name="Lui A."/>
            <person name="MacDonald P.J.P."/>
            <person name="Montmayeur A."/>
            <person name="Murphy C."/>
            <person name="Neiman D."/>
            <person name="Pearson M."/>
            <person name="Priest M."/>
            <person name="Roberts A."/>
            <person name="Saif S."/>
            <person name="Shea T."/>
            <person name="Shenoy N."/>
            <person name="Sisk P."/>
            <person name="Stolte C."/>
            <person name="Sykes S."/>
            <person name="Wortman J."/>
            <person name="Nusbaum C."/>
            <person name="Birren B."/>
        </authorList>
    </citation>
    <scope>NUCLEOTIDE SEQUENCE [LARGE SCALE GENOMIC DNA]</scope>
    <source>
        <strain evidence="2 3">ATCC 51276</strain>
    </source>
</reference>
<evidence type="ECO:0000313" key="3">
    <source>
        <dbReference type="Proteomes" id="UP000003011"/>
    </source>
</evidence>
<keyword evidence="3" id="KW-1185">Reference proteome</keyword>
<comment type="caution">
    <text evidence="2">The sequence shown here is derived from an EMBL/GenBank/DDBJ whole genome shotgun (WGS) entry which is preliminary data.</text>
</comment>
<dbReference type="EMBL" id="ACZL01000021">
    <property type="protein sequence ID" value="EHI55564.1"/>
    <property type="molecule type" value="Genomic_DNA"/>
</dbReference>
<accession>G5GI89</accession>
<evidence type="ECO:0008006" key="4">
    <source>
        <dbReference type="Google" id="ProtNLM"/>
    </source>
</evidence>
<gene>
    <name evidence="2" type="ORF">HMPREF9333_01279</name>
</gene>
<protein>
    <recommendedName>
        <fullName evidence="4">Phosphoribosyltransferase domain-containing protein</fullName>
    </recommendedName>
</protein>
<evidence type="ECO:0000256" key="1">
    <source>
        <dbReference type="ARBA" id="ARBA00008007"/>
    </source>
</evidence>
<dbReference type="InterPro" id="IPR051910">
    <property type="entry name" value="ComF/GntX_DNA_util-trans"/>
</dbReference>
<proteinExistence type="inferred from homology"/>
<dbReference type="SUPFAM" id="SSF53271">
    <property type="entry name" value="PRTase-like"/>
    <property type="match status" value="1"/>
</dbReference>
<evidence type="ECO:0000313" key="2">
    <source>
        <dbReference type="EMBL" id="EHI55564.1"/>
    </source>
</evidence>
<dbReference type="HOGENOM" id="CLU_054549_1_0_9"/>
<sequence length="203" mass="22622">MSFVKEPVCLKCGKQLYDESIDLCTDCKTYPKSFEYGMALLNYDDISAESMIKIKYKNKREYIKTYARLIALRYGDKIKNTGADALIPVPVHKNRLAARGYNQSAILAEFISSETGIKMADNILFRIKDTKAQKELDPASRLKNLSEAFVCGDIPGNLHNFIIVDDIYTTGSTAEACTRILKSAGADKVYCISICIGGTDFQL</sequence>
<dbReference type="Gene3D" id="3.40.50.2020">
    <property type="match status" value="1"/>
</dbReference>
<organism evidence="2 3">
    <name type="scientific">Johnsonella ignava ATCC 51276</name>
    <dbReference type="NCBI Taxonomy" id="679200"/>
    <lineage>
        <taxon>Bacteria</taxon>
        <taxon>Bacillati</taxon>
        <taxon>Bacillota</taxon>
        <taxon>Clostridia</taxon>
        <taxon>Lachnospirales</taxon>
        <taxon>Lachnospiraceae</taxon>
        <taxon>Johnsonella</taxon>
    </lineage>
</organism>
<dbReference type="STRING" id="679200.HMPREF9333_01279"/>
<dbReference type="PATRIC" id="fig|679200.3.peg.1362"/>
<dbReference type="eggNOG" id="COG1040">
    <property type="taxonomic scope" value="Bacteria"/>
</dbReference>
<dbReference type="PANTHER" id="PTHR47505">
    <property type="entry name" value="DNA UTILIZATION PROTEIN YHGH"/>
    <property type="match status" value="1"/>
</dbReference>
<name>G5GI89_9FIRM</name>